<evidence type="ECO:0000313" key="1">
    <source>
        <dbReference type="EMBL" id="KAJ1674833.1"/>
    </source>
</evidence>
<evidence type="ECO:0000313" key="2">
    <source>
        <dbReference type="Proteomes" id="UP001145114"/>
    </source>
</evidence>
<proteinExistence type="predicted"/>
<keyword evidence="2" id="KW-1185">Reference proteome</keyword>
<dbReference type="Proteomes" id="UP001145114">
    <property type="component" value="Unassembled WGS sequence"/>
</dbReference>
<name>A0ACC1HE46_9FUNG</name>
<dbReference type="EMBL" id="JAMZIH010005656">
    <property type="protein sequence ID" value="KAJ1674833.1"/>
    <property type="molecule type" value="Genomic_DNA"/>
</dbReference>
<protein>
    <submittedName>
        <fullName evidence="1">Uncharacterized protein</fullName>
    </submittedName>
</protein>
<organism evidence="1 2">
    <name type="scientific">Spiromyces aspiralis</name>
    <dbReference type="NCBI Taxonomy" id="68401"/>
    <lineage>
        <taxon>Eukaryota</taxon>
        <taxon>Fungi</taxon>
        <taxon>Fungi incertae sedis</taxon>
        <taxon>Zoopagomycota</taxon>
        <taxon>Kickxellomycotina</taxon>
        <taxon>Kickxellomycetes</taxon>
        <taxon>Kickxellales</taxon>
        <taxon>Kickxellaceae</taxon>
        <taxon>Spiromyces</taxon>
    </lineage>
</organism>
<accession>A0ACC1HE46</accession>
<sequence>MPFEARAPTRLDCAKGIVEQIVTRRAHFNDRFMLFTYNEVMPMVAGLKNSTDSLLTAVKRLKATDRFYGGRALASIFDQLQLMRTAYDLDTYGYGRYPMLGEPTSIIWITDGGAMVGESGLLDKLNIPVNNTPWSDLGIEPFRWDQRMFTIFLHGENDPDLCKAGLQSSERHLAPMCTVMGGSVHHVPTMKAAQRLVDLFCPPRVAPPRNAGLLSWSGVLVKFERMDGDPRDAGNVDHCVLVMSGSANVTRQSLPPASSQATQDLRKSFGFSAVDGGVAGFFPIPESFWPADLSPESRPPRIAHPVILYSQKHIKCDFPPKFPFDKFQIDTNSNVARKLLEASSEHIVNWPVYVHKSYKEASGFPFGILRANSARTAVNLFILPYNFPALFILLHKLLAAGGPSAGLTPQWQQDFEQYLSHTPPYYAYPLRRVFSLAGLPVTTIPRNYGSNPALNALLQSCHRMRVASIGEWDKLQASPTPAAKALITDGKPIVTDTPEFLVTNAFDVPRSQCLDSLNALRQAFIKECMAIRCFEFYPNPFAGLPQSLSRLPPPADGMAADTAALTGNAVVDDLDSMHAVPISVMGKFQHAMNKQQSLAPRDPNMSEEEKRRLRRTMFGNPYERSERTGQDRKGMDAGVLLPTKPGSQLGRVDEEVDEESEIEIEAELNEAAIEDIKIGSGGDEKILGTDRGDQKSESKDASIKQQQDYTKPKGPLDAAGYLAEKFGYKPRKSIPRRRSIKAQWKPGDTSWNVNPWNTANPSALTKYTRHSPANSVRPKTPTARGALSAGSGAAAPQVPVSQKSASTTAQTYQRQSIPAPVPRRPSLHPQTVEHHHLIPSRTPTPPMPHSPLATAPPAIPPRSLTPPQQQQQSLYQPPSSQSPSTGNVQPSAQLPPQNIPSSGTAVPKARPQTSSPPVTIGMTPSRLKSWLLTNLRSGNVQYDERAIMTHLRMLEPEDPRISIDHKRLILKNVLATAKQNKRKEVIIYLDRLNRLYSKGPSK</sequence>
<gene>
    <name evidence="1" type="ORF">EV182_002474</name>
</gene>
<reference evidence="1" key="1">
    <citation type="submission" date="2022-06" db="EMBL/GenBank/DDBJ databases">
        <title>Phylogenomic reconstructions and comparative analyses of Kickxellomycotina fungi.</title>
        <authorList>
            <person name="Reynolds N.K."/>
            <person name="Stajich J.E."/>
            <person name="Barry K."/>
            <person name="Grigoriev I.V."/>
            <person name="Crous P."/>
            <person name="Smith M.E."/>
        </authorList>
    </citation>
    <scope>NUCLEOTIDE SEQUENCE</scope>
    <source>
        <strain evidence="1">RSA 2271</strain>
    </source>
</reference>
<comment type="caution">
    <text evidence="1">The sequence shown here is derived from an EMBL/GenBank/DDBJ whole genome shotgun (WGS) entry which is preliminary data.</text>
</comment>